<dbReference type="SUPFAM" id="SSF53098">
    <property type="entry name" value="Ribonuclease H-like"/>
    <property type="match status" value="1"/>
</dbReference>
<dbReference type="PROSITE" id="PS50994">
    <property type="entry name" value="INTEGRASE"/>
    <property type="match status" value="1"/>
</dbReference>
<gene>
    <name evidence="2" type="ORF">CR513_45993</name>
</gene>
<evidence type="ECO:0000259" key="1">
    <source>
        <dbReference type="PROSITE" id="PS50994"/>
    </source>
</evidence>
<dbReference type="PANTHER" id="PTHR11439:SF463">
    <property type="entry name" value="REVERSE TRANSCRIPTASE TY1_COPIA-TYPE DOMAIN-CONTAINING PROTEIN"/>
    <property type="match status" value="1"/>
</dbReference>
<proteinExistence type="predicted"/>
<protein>
    <recommendedName>
        <fullName evidence="1">Integrase catalytic domain-containing protein</fullName>
    </recommendedName>
</protein>
<evidence type="ECO:0000313" key="3">
    <source>
        <dbReference type="Proteomes" id="UP000257109"/>
    </source>
</evidence>
<feature type="domain" description="Integrase catalytic" evidence="1">
    <location>
        <begin position="33"/>
        <end position="205"/>
    </location>
</feature>
<sequence length="305" mass="35231">MLPWIFNHGPLVKSIWTMSSVVIGPMTMKIRSLSTTPSRNWASGVVPEAPASPSNRVRTVPVSWRRIGTVTGPDLTSGRTILIAKERWSSKSIKKIRLDNGTEYVNLEFSKFVTDQDIIHELTCVNTPQQNEVAKQKNHHLLEDVQDTNHESTQKYYNEVEGEDHKEAEEEDHNKIEKEDRLFGIKYQRQEKPTLVPQQIESSESEINVMCQETRKLRCKTTGVSIEQNHKIGSEESPPIKKSQYQRLMEKLIYLTHTRPNIVYAVSVVSQFMHDPRERHIQAVEKILHYLKTSLVRLDHSTRVK</sequence>
<dbReference type="AlphaFoldDB" id="A0A371F7L2"/>
<dbReference type="GO" id="GO:0003676">
    <property type="term" value="F:nucleic acid binding"/>
    <property type="evidence" value="ECO:0007669"/>
    <property type="project" value="InterPro"/>
</dbReference>
<dbReference type="Gene3D" id="3.30.420.10">
    <property type="entry name" value="Ribonuclease H-like superfamily/Ribonuclease H"/>
    <property type="match status" value="1"/>
</dbReference>
<dbReference type="PANTHER" id="PTHR11439">
    <property type="entry name" value="GAG-POL-RELATED RETROTRANSPOSON"/>
    <property type="match status" value="1"/>
</dbReference>
<dbReference type="InterPro" id="IPR036397">
    <property type="entry name" value="RNaseH_sf"/>
</dbReference>
<reference evidence="2" key="1">
    <citation type="submission" date="2018-05" db="EMBL/GenBank/DDBJ databases">
        <title>Draft genome of Mucuna pruriens seed.</title>
        <authorList>
            <person name="Nnadi N.E."/>
            <person name="Vos R."/>
            <person name="Hasami M.H."/>
            <person name="Devisetty U.K."/>
            <person name="Aguiy J.C."/>
        </authorList>
    </citation>
    <scope>NUCLEOTIDE SEQUENCE [LARGE SCALE GENOMIC DNA]</scope>
    <source>
        <strain evidence="2">JCA_2017</strain>
    </source>
</reference>
<dbReference type="Proteomes" id="UP000257109">
    <property type="component" value="Unassembled WGS sequence"/>
</dbReference>
<accession>A0A371F7L2</accession>
<organism evidence="2 3">
    <name type="scientific">Mucuna pruriens</name>
    <name type="common">Velvet bean</name>
    <name type="synonym">Dolichos pruriens</name>
    <dbReference type="NCBI Taxonomy" id="157652"/>
    <lineage>
        <taxon>Eukaryota</taxon>
        <taxon>Viridiplantae</taxon>
        <taxon>Streptophyta</taxon>
        <taxon>Embryophyta</taxon>
        <taxon>Tracheophyta</taxon>
        <taxon>Spermatophyta</taxon>
        <taxon>Magnoliopsida</taxon>
        <taxon>eudicotyledons</taxon>
        <taxon>Gunneridae</taxon>
        <taxon>Pentapetalae</taxon>
        <taxon>rosids</taxon>
        <taxon>fabids</taxon>
        <taxon>Fabales</taxon>
        <taxon>Fabaceae</taxon>
        <taxon>Papilionoideae</taxon>
        <taxon>50 kb inversion clade</taxon>
        <taxon>NPAAA clade</taxon>
        <taxon>indigoferoid/millettioid clade</taxon>
        <taxon>Phaseoleae</taxon>
        <taxon>Mucuna</taxon>
    </lineage>
</organism>
<dbReference type="InterPro" id="IPR012337">
    <property type="entry name" value="RNaseH-like_sf"/>
</dbReference>
<keyword evidence="3" id="KW-1185">Reference proteome</keyword>
<evidence type="ECO:0000313" key="2">
    <source>
        <dbReference type="EMBL" id="RDX74278.1"/>
    </source>
</evidence>
<dbReference type="GO" id="GO:0015074">
    <property type="term" value="P:DNA integration"/>
    <property type="evidence" value="ECO:0007669"/>
    <property type="project" value="InterPro"/>
</dbReference>
<comment type="caution">
    <text evidence="2">The sequence shown here is derived from an EMBL/GenBank/DDBJ whole genome shotgun (WGS) entry which is preliminary data.</text>
</comment>
<feature type="non-terminal residue" evidence="2">
    <location>
        <position position="1"/>
    </location>
</feature>
<dbReference type="InterPro" id="IPR001584">
    <property type="entry name" value="Integrase_cat-core"/>
</dbReference>
<name>A0A371F7L2_MUCPR</name>
<dbReference type="EMBL" id="QJKJ01010231">
    <property type="protein sequence ID" value="RDX74278.1"/>
    <property type="molecule type" value="Genomic_DNA"/>
</dbReference>